<reference evidence="2" key="1">
    <citation type="submission" date="2020-05" db="EMBL/GenBank/DDBJ databases">
        <authorList>
            <person name="Chiriac C."/>
            <person name="Salcher M."/>
            <person name="Ghai R."/>
            <person name="Kavagutti S V."/>
        </authorList>
    </citation>
    <scope>NUCLEOTIDE SEQUENCE</scope>
</reference>
<dbReference type="GO" id="GO:0016757">
    <property type="term" value="F:glycosyltransferase activity"/>
    <property type="evidence" value="ECO:0007669"/>
    <property type="project" value="InterPro"/>
</dbReference>
<dbReference type="EMBL" id="CAESAO010000169">
    <property type="protein sequence ID" value="CAB4346807.1"/>
    <property type="molecule type" value="Genomic_DNA"/>
</dbReference>
<accession>A0A6J6A1B1</accession>
<dbReference type="Gene3D" id="3.40.50.2000">
    <property type="entry name" value="Glycogen Phosphorylase B"/>
    <property type="match status" value="2"/>
</dbReference>
<evidence type="ECO:0000259" key="1">
    <source>
        <dbReference type="Pfam" id="PF00534"/>
    </source>
</evidence>
<feature type="domain" description="Glycosyl transferase family 1" evidence="1">
    <location>
        <begin position="161"/>
        <end position="269"/>
    </location>
</feature>
<dbReference type="AlphaFoldDB" id="A0A6J6A1B1"/>
<dbReference type="SUPFAM" id="SSF53756">
    <property type="entry name" value="UDP-Glycosyltransferase/glycogen phosphorylase"/>
    <property type="match status" value="1"/>
</dbReference>
<protein>
    <submittedName>
        <fullName evidence="2">Unannotated protein</fullName>
    </submittedName>
</protein>
<proteinExistence type="predicted"/>
<name>A0A6J6A1B1_9ZZZZ</name>
<gene>
    <name evidence="2" type="ORF">UFOPK3522_01483</name>
</gene>
<dbReference type="Pfam" id="PF00534">
    <property type="entry name" value="Glycos_transf_1"/>
    <property type="match status" value="1"/>
</dbReference>
<evidence type="ECO:0000313" key="2">
    <source>
        <dbReference type="EMBL" id="CAB4346807.1"/>
    </source>
</evidence>
<organism evidence="2">
    <name type="scientific">freshwater metagenome</name>
    <dbReference type="NCBI Taxonomy" id="449393"/>
    <lineage>
        <taxon>unclassified sequences</taxon>
        <taxon>metagenomes</taxon>
        <taxon>ecological metagenomes</taxon>
    </lineage>
</organism>
<sequence>MSRLDVLVVSLGSTQGLRASDEAFATLLRNAGATVGVARAAPQRQVRTLALTDLLWARASAAAARSALAAQQPRSIVYSTTTAALLWPEPGAIRFDASSAENRPGRHGIWQRPLERRRLAEASLLIPTSQAALLASPAAADDAVIVPIPVAASGSAQPSGEREIAAVTYASDPEKKGLERVLAAWAQARRGDERLVVAGLDANRVPNPGAGVELVGRLNPTEYRELLGRSKLFVCAPRREDYGIAQLEALADGCQLVTTEAAGGYEALTLARQLDDRLVGDNQAAAIRIALDDPLPDYSPRAAELLQPYTPAAVQQIVDEQLLTRLLG</sequence>
<dbReference type="InterPro" id="IPR001296">
    <property type="entry name" value="Glyco_trans_1"/>
</dbReference>